<sequence>MTAFRVELDPLLEVVTRLRAVAVTTDRHRADLDARVADLEVVWTGEAAAAHRRSHDAAAAGAREMADGLAAMAEAAHSAHAAYSAAVAANVRMFGPR</sequence>
<name>A0ABS7P4N9_9NOCA</name>
<organism evidence="1 2">
    <name type="scientific">Rhodococcoides corynebacterioides</name>
    <dbReference type="NCBI Taxonomy" id="53972"/>
    <lineage>
        <taxon>Bacteria</taxon>
        <taxon>Bacillati</taxon>
        <taxon>Actinomycetota</taxon>
        <taxon>Actinomycetes</taxon>
        <taxon>Mycobacteriales</taxon>
        <taxon>Nocardiaceae</taxon>
        <taxon>Rhodococcoides</taxon>
    </lineage>
</organism>
<evidence type="ECO:0000313" key="2">
    <source>
        <dbReference type="Proteomes" id="UP000825228"/>
    </source>
</evidence>
<dbReference type="InterPro" id="IPR010310">
    <property type="entry name" value="T7SS_ESAT-6-like"/>
</dbReference>
<dbReference type="InterPro" id="IPR036689">
    <property type="entry name" value="ESAT-6-like_sf"/>
</dbReference>
<gene>
    <name evidence="1" type="ORF">HQ603_07580</name>
</gene>
<reference evidence="1 2" key="1">
    <citation type="submission" date="2020-06" db="EMBL/GenBank/DDBJ databases">
        <title>Taxonomy, biology and ecology of Rhodococcus bacteria occurring in California pistachio and other woody hosts as revealed by genome sequence analyses.</title>
        <authorList>
            <person name="Gai Y."/>
            <person name="Riely B."/>
        </authorList>
    </citation>
    <scope>NUCLEOTIDE SEQUENCE [LARGE SCALE GENOMIC DNA]</scope>
    <source>
        <strain evidence="1 2">BP-281</strain>
    </source>
</reference>
<protein>
    <submittedName>
        <fullName evidence="1">WXG100 family type VII secretion target</fullName>
    </submittedName>
</protein>
<dbReference type="EMBL" id="JABUBU010000003">
    <property type="protein sequence ID" value="MBY6366609.1"/>
    <property type="molecule type" value="Genomic_DNA"/>
</dbReference>
<accession>A0ABS7P4N9</accession>
<dbReference type="Proteomes" id="UP000825228">
    <property type="component" value="Unassembled WGS sequence"/>
</dbReference>
<dbReference type="RefSeq" id="WP_068144191.1">
    <property type="nucleotide sequence ID" value="NZ_JABUBR010000006.1"/>
</dbReference>
<dbReference type="Gene3D" id="1.10.287.1060">
    <property type="entry name" value="ESAT-6-like"/>
    <property type="match status" value="1"/>
</dbReference>
<dbReference type="Pfam" id="PF06013">
    <property type="entry name" value="WXG100"/>
    <property type="match status" value="1"/>
</dbReference>
<evidence type="ECO:0000313" key="1">
    <source>
        <dbReference type="EMBL" id="MBY6366609.1"/>
    </source>
</evidence>
<proteinExistence type="predicted"/>
<comment type="caution">
    <text evidence="1">The sequence shown here is derived from an EMBL/GenBank/DDBJ whole genome shotgun (WGS) entry which is preliminary data.</text>
</comment>
<dbReference type="SUPFAM" id="SSF140453">
    <property type="entry name" value="EsxAB dimer-like"/>
    <property type="match status" value="1"/>
</dbReference>
<keyword evidence="2" id="KW-1185">Reference proteome</keyword>